<sequence length="315" mass="37024">MKSPLISVAVCTYQGEKFLKEQLDSLISQTYHPFEIVIHDDHSNDGTWEIIELYQSKFPNLIRTHRNRTRLGIKTNFQLAFNDCKGELIAPCDQDDLWHPKKLELMSTRIKNHLLIYHDSELIDASGNRLGTKISDKFRFIKGSDPTPFLLFNCVSGHSMLFHQSLLKDALPFPQVGYHDHWLVYMAAEKGSIDYMEESLVFFRQHDRNASGYGKRRKYKNRFTGAKNRMVRENLWLQACSELPKRKSSNSLESRIFDLAYSREKSYVVPKLGWTIWKNRKRLFAMFPYKLLKHLAMSFRYSWGLKIKKLIYLSA</sequence>
<dbReference type="SUPFAM" id="SSF53448">
    <property type="entry name" value="Nucleotide-diphospho-sugar transferases"/>
    <property type="match status" value="1"/>
</dbReference>
<dbReference type="Pfam" id="PF00535">
    <property type="entry name" value="Glycos_transf_2"/>
    <property type="match status" value="1"/>
</dbReference>
<comment type="caution">
    <text evidence="2">The sequence shown here is derived from an EMBL/GenBank/DDBJ whole genome shotgun (WGS) entry which is preliminary data.</text>
</comment>
<keyword evidence="2" id="KW-0808">Transferase</keyword>
<dbReference type="PANTHER" id="PTHR22916:SF3">
    <property type="entry name" value="UDP-GLCNAC:BETAGAL BETA-1,3-N-ACETYLGLUCOSAMINYLTRANSFERASE-LIKE PROTEIN 1"/>
    <property type="match status" value="1"/>
</dbReference>
<dbReference type="EMBL" id="QXML01000009">
    <property type="protein sequence ID" value="RIW13389.1"/>
    <property type="molecule type" value="Genomic_DNA"/>
</dbReference>
<accession>A0A418PNG5</accession>
<dbReference type="InterPro" id="IPR029044">
    <property type="entry name" value="Nucleotide-diphossugar_trans"/>
</dbReference>
<reference evidence="2 3" key="1">
    <citation type="submission" date="2018-09" db="EMBL/GenBank/DDBJ databases">
        <authorList>
            <person name="Wang X."/>
            <person name="Du Z."/>
        </authorList>
    </citation>
    <scope>NUCLEOTIDE SEQUENCE [LARGE SCALE GENOMIC DNA]</scope>
    <source>
        <strain evidence="2 3">N3</strain>
    </source>
</reference>
<gene>
    <name evidence="2" type="ORF">D0X99_16585</name>
</gene>
<dbReference type="OrthoDB" id="9802649at2"/>
<organism evidence="2 3">
    <name type="scientific">Algoriphagus lacus</name>
    <dbReference type="NCBI Taxonomy" id="2056311"/>
    <lineage>
        <taxon>Bacteria</taxon>
        <taxon>Pseudomonadati</taxon>
        <taxon>Bacteroidota</taxon>
        <taxon>Cytophagia</taxon>
        <taxon>Cytophagales</taxon>
        <taxon>Cyclobacteriaceae</taxon>
        <taxon>Algoriphagus</taxon>
    </lineage>
</organism>
<name>A0A418PNG5_9BACT</name>
<feature type="domain" description="Glycosyltransferase 2-like" evidence="1">
    <location>
        <begin position="7"/>
        <end position="166"/>
    </location>
</feature>
<evidence type="ECO:0000313" key="3">
    <source>
        <dbReference type="Proteomes" id="UP000283522"/>
    </source>
</evidence>
<protein>
    <submittedName>
        <fullName evidence="2">Glycosyltransferase family 2 protein</fullName>
    </submittedName>
</protein>
<dbReference type="Gene3D" id="3.90.550.10">
    <property type="entry name" value="Spore Coat Polysaccharide Biosynthesis Protein SpsA, Chain A"/>
    <property type="match status" value="1"/>
</dbReference>
<proteinExistence type="predicted"/>
<dbReference type="AlphaFoldDB" id="A0A418PNG5"/>
<dbReference type="CDD" id="cd04196">
    <property type="entry name" value="GT_2_like_d"/>
    <property type="match status" value="1"/>
</dbReference>
<dbReference type="PANTHER" id="PTHR22916">
    <property type="entry name" value="GLYCOSYLTRANSFERASE"/>
    <property type="match status" value="1"/>
</dbReference>
<dbReference type="Proteomes" id="UP000283522">
    <property type="component" value="Unassembled WGS sequence"/>
</dbReference>
<evidence type="ECO:0000313" key="2">
    <source>
        <dbReference type="EMBL" id="RIW13389.1"/>
    </source>
</evidence>
<keyword evidence="3" id="KW-1185">Reference proteome</keyword>
<dbReference type="InterPro" id="IPR001173">
    <property type="entry name" value="Glyco_trans_2-like"/>
</dbReference>
<evidence type="ECO:0000259" key="1">
    <source>
        <dbReference type="Pfam" id="PF00535"/>
    </source>
</evidence>
<dbReference type="GO" id="GO:0016758">
    <property type="term" value="F:hexosyltransferase activity"/>
    <property type="evidence" value="ECO:0007669"/>
    <property type="project" value="UniProtKB-ARBA"/>
</dbReference>
<dbReference type="RefSeq" id="WP_119478975.1">
    <property type="nucleotide sequence ID" value="NZ_QXML01000009.1"/>
</dbReference>